<proteinExistence type="inferred from homology"/>
<dbReference type="SUPFAM" id="SSF74653">
    <property type="entry name" value="TolA/TonB C-terminal domain"/>
    <property type="match status" value="2"/>
</dbReference>
<dbReference type="GO" id="GO:0015891">
    <property type="term" value="P:siderophore transport"/>
    <property type="evidence" value="ECO:0007669"/>
    <property type="project" value="InterPro"/>
</dbReference>
<dbReference type="PANTHER" id="PTHR33446">
    <property type="entry name" value="PROTEIN TONB-RELATED"/>
    <property type="match status" value="1"/>
</dbReference>
<evidence type="ECO:0000256" key="9">
    <source>
        <dbReference type="ARBA" id="ARBA00023136"/>
    </source>
</evidence>
<dbReference type="PROSITE" id="PS52015">
    <property type="entry name" value="TONB_CTD"/>
    <property type="match status" value="2"/>
</dbReference>
<organism evidence="12 13">
    <name type="scientific">Pedobacter psychrotolerans</name>
    <dbReference type="NCBI Taxonomy" id="1843235"/>
    <lineage>
        <taxon>Bacteria</taxon>
        <taxon>Pseudomonadati</taxon>
        <taxon>Bacteroidota</taxon>
        <taxon>Sphingobacteriia</taxon>
        <taxon>Sphingobacteriales</taxon>
        <taxon>Sphingobacteriaceae</taxon>
        <taxon>Pedobacter</taxon>
    </lineage>
</organism>
<keyword evidence="3" id="KW-0813">Transport</keyword>
<dbReference type="GO" id="GO:0015031">
    <property type="term" value="P:protein transport"/>
    <property type="evidence" value="ECO:0007669"/>
    <property type="project" value="UniProtKB-KW"/>
</dbReference>
<feature type="domain" description="TonB C-terminal" evidence="11">
    <location>
        <begin position="147"/>
        <end position="238"/>
    </location>
</feature>
<evidence type="ECO:0000256" key="1">
    <source>
        <dbReference type="ARBA" id="ARBA00004383"/>
    </source>
</evidence>
<dbReference type="GO" id="GO:0030288">
    <property type="term" value="C:outer membrane-bounded periplasmic space"/>
    <property type="evidence" value="ECO:0007669"/>
    <property type="project" value="InterPro"/>
</dbReference>
<sequence>MRKLMILALMGIAMFINSAKAQKIYDFVSVEKQPSYPGGIAKFYEYLGKEIKYPEAAINNKTQGKVFVSFIVEKNGKLSDVTVTKGLSTETDAEALRVLKNSPNWNPGILNGKPVRVKYNINVNFNLSPTTGKMTAIKSGIQPEYPGGTSKLYSYLAKNLKYPAQAKKDKVEGKVFLAFNVDQDGTLSDVQVIKGLSKETDAEALRVMKSAPRWNPAIDANGHPVRVKYQMAINFTMT</sequence>
<name>A0A4R2HAR2_9SPHI</name>
<dbReference type="PANTHER" id="PTHR33446:SF2">
    <property type="entry name" value="PROTEIN TONB"/>
    <property type="match status" value="1"/>
</dbReference>
<evidence type="ECO:0000256" key="3">
    <source>
        <dbReference type="ARBA" id="ARBA00022448"/>
    </source>
</evidence>
<dbReference type="InterPro" id="IPR003538">
    <property type="entry name" value="TonB"/>
</dbReference>
<gene>
    <name evidence="12" type="ORF">EV200_105346</name>
</gene>
<evidence type="ECO:0000313" key="12">
    <source>
        <dbReference type="EMBL" id="TCO23872.1"/>
    </source>
</evidence>
<feature type="chain" id="PRO_5020356144" evidence="10">
    <location>
        <begin position="22"/>
        <end position="238"/>
    </location>
</feature>
<dbReference type="GO" id="GO:0031992">
    <property type="term" value="F:energy transducer activity"/>
    <property type="evidence" value="ECO:0007669"/>
    <property type="project" value="InterPro"/>
</dbReference>
<keyword evidence="9" id="KW-0472">Membrane</keyword>
<dbReference type="InterPro" id="IPR051045">
    <property type="entry name" value="TonB-dependent_transducer"/>
</dbReference>
<dbReference type="InterPro" id="IPR037682">
    <property type="entry name" value="TonB_C"/>
</dbReference>
<evidence type="ECO:0000313" key="13">
    <source>
        <dbReference type="Proteomes" id="UP000295684"/>
    </source>
</evidence>
<dbReference type="NCBIfam" id="TIGR01352">
    <property type="entry name" value="tonB_Cterm"/>
    <property type="match status" value="2"/>
</dbReference>
<evidence type="ECO:0000259" key="11">
    <source>
        <dbReference type="PROSITE" id="PS52015"/>
    </source>
</evidence>
<evidence type="ECO:0000256" key="4">
    <source>
        <dbReference type="ARBA" id="ARBA00022475"/>
    </source>
</evidence>
<feature type="signal peptide" evidence="10">
    <location>
        <begin position="1"/>
        <end position="21"/>
    </location>
</feature>
<keyword evidence="6" id="KW-0812">Transmembrane</keyword>
<dbReference type="GO" id="GO:0055085">
    <property type="term" value="P:transmembrane transport"/>
    <property type="evidence" value="ECO:0007669"/>
    <property type="project" value="InterPro"/>
</dbReference>
<dbReference type="GO" id="GO:0098797">
    <property type="term" value="C:plasma membrane protein complex"/>
    <property type="evidence" value="ECO:0007669"/>
    <property type="project" value="TreeGrafter"/>
</dbReference>
<comment type="subcellular location">
    <subcellularLocation>
        <location evidence="1">Cell inner membrane</location>
        <topology evidence="1">Single-pass membrane protein</topology>
        <orientation evidence="1">Periplasmic side</orientation>
    </subcellularLocation>
</comment>
<keyword evidence="8" id="KW-1133">Transmembrane helix</keyword>
<dbReference type="OrthoDB" id="649093at2"/>
<keyword evidence="5" id="KW-0997">Cell inner membrane</keyword>
<keyword evidence="7" id="KW-0653">Protein transport</keyword>
<accession>A0A4R2HAR2</accession>
<evidence type="ECO:0000256" key="5">
    <source>
        <dbReference type="ARBA" id="ARBA00022519"/>
    </source>
</evidence>
<dbReference type="Proteomes" id="UP000295684">
    <property type="component" value="Unassembled WGS sequence"/>
</dbReference>
<comment type="caution">
    <text evidence="12">The sequence shown here is derived from an EMBL/GenBank/DDBJ whole genome shotgun (WGS) entry which is preliminary data.</text>
</comment>
<dbReference type="Gene3D" id="3.30.1150.10">
    <property type="match status" value="2"/>
</dbReference>
<evidence type="ECO:0000256" key="8">
    <source>
        <dbReference type="ARBA" id="ARBA00022989"/>
    </source>
</evidence>
<dbReference type="InterPro" id="IPR006260">
    <property type="entry name" value="TonB/TolA_C"/>
</dbReference>
<evidence type="ECO:0000256" key="7">
    <source>
        <dbReference type="ARBA" id="ARBA00022927"/>
    </source>
</evidence>
<protein>
    <submittedName>
        <fullName evidence="12">TonB family protein</fullName>
    </submittedName>
</protein>
<evidence type="ECO:0000256" key="6">
    <source>
        <dbReference type="ARBA" id="ARBA00022692"/>
    </source>
</evidence>
<evidence type="ECO:0000256" key="10">
    <source>
        <dbReference type="SAM" id="SignalP"/>
    </source>
</evidence>
<dbReference type="EMBL" id="SLWO01000005">
    <property type="protein sequence ID" value="TCO23872.1"/>
    <property type="molecule type" value="Genomic_DNA"/>
</dbReference>
<reference evidence="12 13" key="1">
    <citation type="submission" date="2019-03" db="EMBL/GenBank/DDBJ databases">
        <title>Genomic Encyclopedia of Type Strains, Phase IV (KMG-IV): sequencing the most valuable type-strain genomes for metagenomic binning, comparative biology and taxonomic classification.</title>
        <authorList>
            <person name="Goeker M."/>
        </authorList>
    </citation>
    <scope>NUCLEOTIDE SEQUENCE [LARGE SCALE GENOMIC DNA]</scope>
    <source>
        <strain evidence="12 13">DSM 103236</strain>
    </source>
</reference>
<feature type="domain" description="TonB C-terminal" evidence="11">
    <location>
        <begin position="38"/>
        <end position="134"/>
    </location>
</feature>
<keyword evidence="4" id="KW-1003">Cell membrane</keyword>
<dbReference type="PRINTS" id="PR01374">
    <property type="entry name" value="TONBPROTEIN"/>
</dbReference>
<keyword evidence="10" id="KW-0732">Signal</keyword>
<dbReference type="Pfam" id="PF03544">
    <property type="entry name" value="TonB_C"/>
    <property type="match status" value="2"/>
</dbReference>
<comment type="similarity">
    <text evidence="2">Belongs to the TonB family.</text>
</comment>
<dbReference type="RefSeq" id="WP_132533938.1">
    <property type="nucleotide sequence ID" value="NZ_BMJO01000005.1"/>
</dbReference>
<evidence type="ECO:0000256" key="2">
    <source>
        <dbReference type="ARBA" id="ARBA00006555"/>
    </source>
</evidence>
<dbReference type="AlphaFoldDB" id="A0A4R2HAR2"/>